<proteinExistence type="predicted"/>
<dbReference type="KEGG" id="mdi:METDI5753"/>
<dbReference type="Proteomes" id="UP000008070">
    <property type="component" value="Chromosome"/>
</dbReference>
<name>C7C948_METED</name>
<dbReference type="HOGENOM" id="CLU_2302568_0_0_5"/>
<accession>C7C948</accession>
<dbReference type="RefSeq" id="WP_015824736.1">
    <property type="nucleotide sequence ID" value="NC_012988.1"/>
</dbReference>
<sequence length="100" mass="11187">MDLKKATETLIVFADLDLLVERVLALVTAHNALRQDGFYLISDDDLVEIYRLLTEIHEVAIDGVDPELVAPTILQLRLKLSVLEVTISAHLNAPSPQYLH</sequence>
<evidence type="ECO:0000313" key="2">
    <source>
        <dbReference type="Proteomes" id="UP000008070"/>
    </source>
</evidence>
<reference evidence="2" key="1">
    <citation type="journal article" date="2009" name="PLoS ONE">
        <title>Methylobacterium genome sequences: a reference blueprint to investigate microbial metabolism of C1 compounds from natural and industrial sources.</title>
        <authorList>
            <person name="Vuilleumier S."/>
            <person name="Chistoserdova L."/>
            <person name="Lee M.-C."/>
            <person name="Bringel F."/>
            <person name="Lajus A."/>
            <person name="Zhou Y."/>
            <person name="Gourion B."/>
            <person name="Barbe V."/>
            <person name="Chang J."/>
            <person name="Cruveiller S."/>
            <person name="Dossat C."/>
            <person name="Gillett W."/>
            <person name="Gruffaz C."/>
            <person name="Haugen E."/>
            <person name="Hourcade E."/>
            <person name="Levy R."/>
            <person name="Mangenot S."/>
            <person name="Muller E."/>
            <person name="Nadalig T."/>
            <person name="Pagni M."/>
            <person name="Penny C."/>
            <person name="Peyraud R."/>
            <person name="Robinson D.G."/>
            <person name="Roche D."/>
            <person name="Rouy Z."/>
            <person name="Saenampechek C."/>
            <person name="Salvignol G."/>
            <person name="Vallenet D."/>
            <person name="Wu Z."/>
            <person name="Marx C.J."/>
            <person name="Vorholt J.A."/>
            <person name="Olson M.V."/>
            <person name="Kaul R."/>
            <person name="Weissenbach J."/>
            <person name="Medigue C."/>
            <person name="Lidstrom M.E."/>
        </authorList>
    </citation>
    <scope>NUCLEOTIDE SEQUENCE [LARGE SCALE GENOMIC DNA]</scope>
    <source>
        <strain evidence="2">DSM 6343 / CIP 106787 / DM4</strain>
    </source>
</reference>
<dbReference type="GeneID" id="72992434"/>
<dbReference type="AlphaFoldDB" id="C7C948"/>
<dbReference type="EMBL" id="FP103042">
    <property type="protein sequence ID" value="CAX27355.1"/>
    <property type="molecule type" value="Genomic_DNA"/>
</dbReference>
<evidence type="ECO:0000313" key="1">
    <source>
        <dbReference type="EMBL" id="CAX27355.1"/>
    </source>
</evidence>
<gene>
    <name evidence="1" type="ORF">METD_I5753</name>
</gene>
<protein>
    <submittedName>
        <fullName evidence="1">Uncharacterized protein</fullName>
    </submittedName>
</protein>
<organism evidence="1 2">
    <name type="scientific">Methylorubrum extorquens (strain DSM 6343 / CIP 106787 / DM4)</name>
    <name type="common">Methylobacterium extorquens</name>
    <dbReference type="NCBI Taxonomy" id="661410"/>
    <lineage>
        <taxon>Bacteria</taxon>
        <taxon>Pseudomonadati</taxon>
        <taxon>Pseudomonadota</taxon>
        <taxon>Alphaproteobacteria</taxon>
        <taxon>Hyphomicrobiales</taxon>
        <taxon>Methylobacteriaceae</taxon>
        <taxon>Methylorubrum</taxon>
    </lineage>
</organism>